<dbReference type="InterPro" id="IPR019956">
    <property type="entry name" value="Ubiquitin_dom"/>
</dbReference>
<dbReference type="Gene3D" id="3.10.20.90">
    <property type="entry name" value="Phosphatidylinositol 3-kinase Catalytic Subunit, Chain A, domain 1"/>
    <property type="match status" value="1"/>
</dbReference>
<organism evidence="4 5">
    <name type="scientific">Papiliotrema laurentii</name>
    <name type="common">Cryptococcus laurentii</name>
    <dbReference type="NCBI Taxonomy" id="5418"/>
    <lineage>
        <taxon>Eukaryota</taxon>
        <taxon>Fungi</taxon>
        <taxon>Dikarya</taxon>
        <taxon>Basidiomycota</taxon>
        <taxon>Agaricomycotina</taxon>
        <taxon>Tremellomycetes</taxon>
        <taxon>Tremellales</taxon>
        <taxon>Rhynchogastremaceae</taxon>
        <taxon>Papiliotrema</taxon>
    </lineage>
</organism>
<feature type="compositionally biased region" description="Low complexity" evidence="1">
    <location>
        <begin position="281"/>
        <end position="292"/>
    </location>
</feature>
<sequence>MAEQASSSQQDITITVKGPSELKLSITISPAKTVADLKAEIASKSEVEKERQRLIYSGKVLKDEDPISQYKIQNGHTIHMVKGAPKSTTSAPTAAAQAPRLPQMGTGLNVAGNPVDSIENIQHGLAGFNPFAGMNGMENLGDPNAMANMMQNPEFLRSMSEMMSRPEVVEQIIASNPQLAPMAPQIRQTLQNPMVRQMMSNPETLRMMMQMQAAMGGPGGAGGLGGLGGGLNPFAPPGAGAGAGAGAGTEGQQAPTDPFPNLFAPQAAQQPSTGAGGATTGTGDRAGQAGAAPNPFAGLFGLPGAGAGAGAGGNPFGGFDPAMLFGGAGAGAGAGGLGGLGGGWGLPPRDTRPPEEIYATQLGQLNAMGLWDAQKNIRALRSTGGNVEAAIELIFSGQLDGAAP</sequence>
<feature type="domain" description="Ubiquitin-like" evidence="3">
    <location>
        <begin position="12"/>
        <end position="81"/>
    </location>
</feature>
<dbReference type="InterPro" id="IPR015496">
    <property type="entry name" value="Ubiquilin"/>
</dbReference>
<dbReference type="PRINTS" id="PR00348">
    <property type="entry name" value="UBIQUITIN"/>
</dbReference>
<dbReference type="Gene3D" id="1.10.8.10">
    <property type="entry name" value="DNA helicase RuvA subunit, C-terminal domain"/>
    <property type="match status" value="1"/>
</dbReference>
<name>A0AAD9L6V3_PAPLA</name>
<proteinExistence type="predicted"/>
<dbReference type="Proteomes" id="UP001182556">
    <property type="component" value="Unassembled WGS sequence"/>
</dbReference>
<feature type="compositionally biased region" description="Low complexity" evidence="1">
    <location>
        <begin position="264"/>
        <end position="273"/>
    </location>
</feature>
<dbReference type="GO" id="GO:0006511">
    <property type="term" value="P:ubiquitin-dependent protein catabolic process"/>
    <property type="evidence" value="ECO:0007669"/>
    <property type="project" value="TreeGrafter"/>
</dbReference>
<dbReference type="EMBL" id="JAODAN010000004">
    <property type="protein sequence ID" value="KAK1924729.1"/>
    <property type="molecule type" value="Genomic_DNA"/>
</dbReference>
<feature type="region of interest" description="Disordered" evidence="1">
    <location>
        <begin position="238"/>
        <end position="292"/>
    </location>
</feature>
<dbReference type="GO" id="GO:0005829">
    <property type="term" value="C:cytosol"/>
    <property type="evidence" value="ECO:0007669"/>
    <property type="project" value="TreeGrafter"/>
</dbReference>
<dbReference type="SUPFAM" id="SSF46934">
    <property type="entry name" value="UBA-like"/>
    <property type="match status" value="1"/>
</dbReference>
<evidence type="ECO:0000256" key="1">
    <source>
        <dbReference type="SAM" id="MobiDB-lite"/>
    </source>
</evidence>
<keyword evidence="5" id="KW-1185">Reference proteome</keyword>
<dbReference type="PROSITE" id="PS50053">
    <property type="entry name" value="UBIQUITIN_2"/>
    <property type="match status" value="1"/>
</dbReference>
<dbReference type="InterPro" id="IPR000626">
    <property type="entry name" value="Ubiquitin-like_dom"/>
</dbReference>
<dbReference type="CDD" id="cd16106">
    <property type="entry name" value="Ubl_Dsk2p_like"/>
    <property type="match status" value="1"/>
</dbReference>
<feature type="domain" description="UBA" evidence="2">
    <location>
        <begin position="352"/>
        <end position="397"/>
    </location>
</feature>
<evidence type="ECO:0000259" key="3">
    <source>
        <dbReference type="PROSITE" id="PS50053"/>
    </source>
</evidence>
<dbReference type="PANTHER" id="PTHR10677">
    <property type="entry name" value="UBIQUILIN"/>
    <property type="match status" value="1"/>
</dbReference>
<dbReference type="Pfam" id="PF00240">
    <property type="entry name" value="ubiquitin"/>
    <property type="match status" value="1"/>
</dbReference>
<dbReference type="SMART" id="SM00727">
    <property type="entry name" value="STI1"/>
    <property type="match status" value="2"/>
</dbReference>
<evidence type="ECO:0008006" key="6">
    <source>
        <dbReference type="Google" id="ProtNLM"/>
    </source>
</evidence>
<comment type="caution">
    <text evidence="4">The sequence shown here is derived from an EMBL/GenBank/DDBJ whole genome shotgun (WGS) entry which is preliminary data.</text>
</comment>
<dbReference type="SMART" id="SM00165">
    <property type="entry name" value="UBA"/>
    <property type="match status" value="1"/>
</dbReference>
<accession>A0AAD9L6V3</accession>
<dbReference type="InterPro" id="IPR006636">
    <property type="entry name" value="STI1_HS-bd"/>
</dbReference>
<reference evidence="4" key="1">
    <citation type="submission" date="2023-02" db="EMBL/GenBank/DDBJ databases">
        <title>Identification and recombinant expression of a fungal hydrolase from Papiliotrema laurentii that hydrolyzes apple cutin and clears colloidal polyester polyurethane.</title>
        <authorList>
            <consortium name="DOE Joint Genome Institute"/>
            <person name="Roman V.A."/>
            <person name="Bojanowski C."/>
            <person name="Crable B.R."/>
            <person name="Wagner D.N."/>
            <person name="Hung C.S."/>
            <person name="Nadeau L.J."/>
            <person name="Schratz L."/>
            <person name="Haridas S."/>
            <person name="Pangilinan J."/>
            <person name="Lipzen A."/>
            <person name="Na H."/>
            <person name="Yan M."/>
            <person name="Ng V."/>
            <person name="Grigoriev I.V."/>
            <person name="Spatafora J.W."/>
            <person name="Barlow D."/>
            <person name="Biffinger J."/>
            <person name="Kelley-Loughnane N."/>
            <person name="Varaljay V.A."/>
            <person name="Crookes-Goodson W.J."/>
        </authorList>
    </citation>
    <scope>NUCLEOTIDE SEQUENCE</scope>
    <source>
        <strain evidence="4">5307AH</strain>
    </source>
</reference>
<evidence type="ECO:0000313" key="4">
    <source>
        <dbReference type="EMBL" id="KAK1924729.1"/>
    </source>
</evidence>
<dbReference type="InterPro" id="IPR009060">
    <property type="entry name" value="UBA-like_sf"/>
</dbReference>
<dbReference type="SMART" id="SM00213">
    <property type="entry name" value="UBQ"/>
    <property type="match status" value="1"/>
</dbReference>
<dbReference type="GO" id="GO:0031593">
    <property type="term" value="F:polyubiquitin modification-dependent protein binding"/>
    <property type="evidence" value="ECO:0007669"/>
    <property type="project" value="TreeGrafter"/>
</dbReference>
<feature type="compositionally biased region" description="Gly residues" evidence="1">
    <location>
        <begin position="239"/>
        <end position="249"/>
    </location>
</feature>
<evidence type="ECO:0000259" key="2">
    <source>
        <dbReference type="PROSITE" id="PS50030"/>
    </source>
</evidence>
<dbReference type="InterPro" id="IPR029071">
    <property type="entry name" value="Ubiquitin-like_domsf"/>
</dbReference>
<dbReference type="InterPro" id="IPR015940">
    <property type="entry name" value="UBA"/>
</dbReference>
<dbReference type="Pfam" id="PF00627">
    <property type="entry name" value="UBA"/>
    <property type="match status" value="1"/>
</dbReference>
<dbReference type="AlphaFoldDB" id="A0AAD9L6V3"/>
<dbReference type="SUPFAM" id="SSF54236">
    <property type="entry name" value="Ubiquitin-like"/>
    <property type="match status" value="1"/>
</dbReference>
<protein>
    <recommendedName>
        <fullName evidence="6">Ubiquilin</fullName>
    </recommendedName>
</protein>
<evidence type="ECO:0000313" key="5">
    <source>
        <dbReference type="Proteomes" id="UP001182556"/>
    </source>
</evidence>
<dbReference type="Pfam" id="PF23195">
    <property type="entry name" value="UBQLN1"/>
    <property type="match status" value="1"/>
</dbReference>
<gene>
    <name evidence="4" type="ORF">DB88DRAFT_486589</name>
</gene>
<dbReference type="PROSITE" id="PS50030">
    <property type="entry name" value="UBA"/>
    <property type="match status" value="1"/>
</dbReference>
<dbReference type="PANTHER" id="PTHR10677:SF3">
    <property type="entry name" value="FI07626P-RELATED"/>
    <property type="match status" value="1"/>
</dbReference>